<dbReference type="SUPFAM" id="SSF49723">
    <property type="entry name" value="Lipase/lipooxygenase domain (PLAT/LH2 domain)"/>
    <property type="match status" value="1"/>
</dbReference>
<feature type="compositionally biased region" description="Low complexity" evidence="6">
    <location>
        <begin position="880"/>
        <end position="890"/>
    </location>
</feature>
<keyword evidence="9" id="KW-1185">Reference proteome</keyword>
<feature type="compositionally biased region" description="Low complexity" evidence="6">
    <location>
        <begin position="492"/>
        <end position="520"/>
    </location>
</feature>
<dbReference type="PROSITE" id="PS50088">
    <property type="entry name" value="ANK_REPEAT"/>
    <property type="match status" value="2"/>
</dbReference>
<feature type="repeat" description="ANK" evidence="3">
    <location>
        <begin position="612"/>
        <end position="644"/>
    </location>
</feature>
<dbReference type="Pfam" id="PF12796">
    <property type="entry name" value="Ank_2"/>
    <property type="match status" value="1"/>
</dbReference>
<gene>
    <name evidence="8" type="ORF">BpHYR1_013420</name>
</gene>
<dbReference type="PROSITE" id="PS50297">
    <property type="entry name" value="ANK_REP_REGION"/>
    <property type="match status" value="1"/>
</dbReference>
<feature type="compositionally biased region" description="Basic and acidic residues" evidence="6">
    <location>
        <begin position="868"/>
        <end position="879"/>
    </location>
</feature>
<keyword evidence="2 3" id="KW-0040">ANK repeat</keyword>
<dbReference type="Pfam" id="PF01477">
    <property type="entry name" value="PLAT"/>
    <property type="match status" value="1"/>
</dbReference>
<keyword evidence="5" id="KW-0175">Coiled coil</keyword>
<feature type="compositionally biased region" description="Low complexity" evidence="6">
    <location>
        <begin position="898"/>
        <end position="925"/>
    </location>
</feature>
<evidence type="ECO:0000256" key="5">
    <source>
        <dbReference type="SAM" id="Coils"/>
    </source>
</evidence>
<evidence type="ECO:0000313" key="9">
    <source>
        <dbReference type="Proteomes" id="UP000276133"/>
    </source>
</evidence>
<dbReference type="OrthoDB" id="5322100at2759"/>
<feature type="compositionally biased region" description="Polar residues" evidence="6">
    <location>
        <begin position="469"/>
        <end position="480"/>
    </location>
</feature>
<name>A0A3M7Q1T5_BRAPC</name>
<dbReference type="STRING" id="10195.A0A3M7Q1T5"/>
<keyword evidence="1" id="KW-0677">Repeat</keyword>
<feature type="compositionally biased region" description="Low complexity" evidence="6">
    <location>
        <begin position="967"/>
        <end position="981"/>
    </location>
</feature>
<accession>A0A3M7Q1T5</accession>
<feature type="coiled-coil region" evidence="5">
    <location>
        <begin position="214"/>
        <end position="263"/>
    </location>
</feature>
<reference evidence="8 9" key="1">
    <citation type="journal article" date="2018" name="Sci. Rep.">
        <title>Genomic signatures of local adaptation to the degree of environmental predictability in rotifers.</title>
        <authorList>
            <person name="Franch-Gras L."/>
            <person name="Hahn C."/>
            <person name="Garcia-Roger E.M."/>
            <person name="Carmona M.J."/>
            <person name="Serra M."/>
            <person name="Gomez A."/>
        </authorList>
    </citation>
    <scope>NUCLEOTIDE SEQUENCE [LARGE SCALE GENOMIC DNA]</scope>
    <source>
        <strain evidence="8">HYR1</strain>
    </source>
</reference>
<dbReference type="SUPFAM" id="SSF48403">
    <property type="entry name" value="Ankyrin repeat"/>
    <property type="match status" value="1"/>
</dbReference>
<evidence type="ECO:0000256" key="4">
    <source>
        <dbReference type="PROSITE-ProRule" id="PRU00152"/>
    </source>
</evidence>
<dbReference type="Proteomes" id="UP000276133">
    <property type="component" value="Unassembled WGS sequence"/>
</dbReference>
<dbReference type="PROSITE" id="PS50095">
    <property type="entry name" value="PLAT"/>
    <property type="match status" value="1"/>
</dbReference>
<dbReference type="SMART" id="SM00308">
    <property type="entry name" value="LH2"/>
    <property type="match status" value="1"/>
</dbReference>
<feature type="region of interest" description="Disordered" evidence="6">
    <location>
        <begin position="426"/>
        <end position="545"/>
    </location>
</feature>
<dbReference type="InterPro" id="IPR002110">
    <property type="entry name" value="Ankyrin_rpt"/>
</dbReference>
<dbReference type="Pfam" id="PF00023">
    <property type="entry name" value="Ank"/>
    <property type="match status" value="1"/>
</dbReference>
<proteinExistence type="predicted"/>
<dbReference type="SMART" id="SM00248">
    <property type="entry name" value="ANK"/>
    <property type="match status" value="4"/>
</dbReference>
<feature type="repeat" description="ANK" evidence="3">
    <location>
        <begin position="645"/>
        <end position="677"/>
    </location>
</feature>
<feature type="compositionally biased region" description="Low complexity" evidence="6">
    <location>
        <begin position="433"/>
        <end position="446"/>
    </location>
</feature>
<evidence type="ECO:0000259" key="7">
    <source>
        <dbReference type="PROSITE" id="PS50095"/>
    </source>
</evidence>
<sequence>MQDNHRLIKDVSNALNYYIDRTRKEEGFDLSGILTPAYDLNQFKLKKLFGYSLAYDEQVKKLMQNEYKTPKIGSAKTDDLRLRERFYRDEIRYHCKWNRVRKIHSKSPTRNARPRDYNEASQYEKRNKSIATVPAGIVTVRNKNTPYLSKREKISMLNLTSKIMSATSEFCFPKEDIILMRNLTKTKENGPRTVCYARKSLAKSRRLERDRYIIEEEEKKQREAREQEMKRRREFEEELIRLKDEQDDDSRSLEDEVDELRRKLAPSKLSDNQDEKQNAWLDDLKELDSGDLISYQIMVKTGDRTGSSTEANIGIVLFGEKAKSKYFALKRSKRHRIPFRKSNLDIFEIETYDVGQLRAIQIGHFESDIEYNWFMDFLRVEDRTNNISYNFECDDWFGNSSKDSKSTRILYRKNYTQISSDIIERESLEKSSRSSSSSSASSQNRSIHSKDSSRPQSKRSSKVDPQLPVITTNSNANSPRSSTASIKKKISSRSSTSTSSSSSNSSSASEKSKSSQISSSGDKQDQMASPEEQKLSVRAVSSAKPKMNSIEAVEKNSLQDLKEIIAEAPTEINRTDSKGKSLLAIACENGFEEIVKYLVNNNDSLINEENVFGYLPVHSCARYNHLQCLKILYDCGASLQIKTNEGQTPLHLAAMWGHIEIVEWLCDHKVNLSILDSSECTAYDLAVKSGHERAANFLANLMGKPLIDFGNKQTDEKIELGRQSQKSQSSSHSKKKRSSSSSSTSSSSSNSSRLKRGEPVMQLGPRSNSNTKSNKSHESESDSEKEKPNLSKKLNLPSIKNPSPREADLKSRSPPNTPIKSPDRLSNSAKEKLSSNSFSAPPNTTKDNSEKETSPVPSKKSLASLRESGNKQTDEKIESGRQSQKSQSSSHSKKKRSSSSSSTSSSSSSTSSSSSSTSSSSSNSSRLKRGEPVMQSGSSPVPSKKSLASLRERYNSPVKAERISTPTKKSSSSRVQSRTSQNLEETKELELSRKSSTSSSRSLKKERNNSGRKSQIGNDEQRDNPNAPFEDTKKTIDDLFE</sequence>
<comment type="caution">
    <text evidence="8">The sequence shown here is derived from an EMBL/GenBank/DDBJ whole genome shotgun (WGS) entry which is preliminary data.</text>
</comment>
<evidence type="ECO:0000256" key="6">
    <source>
        <dbReference type="SAM" id="MobiDB-lite"/>
    </source>
</evidence>
<evidence type="ECO:0000313" key="8">
    <source>
        <dbReference type="EMBL" id="RNA04951.1"/>
    </source>
</evidence>
<feature type="region of interest" description="Disordered" evidence="6">
    <location>
        <begin position="718"/>
        <end position="1041"/>
    </location>
</feature>
<dbReference type="PANTHER" id="PTHR24198">
    <property type="entry name" value="ANKYRIN REPEAT AND PROTEIN KINASE DOMAIN-CONTAINING PROTEIN"/>
    <property type="match status" value="1"/>
</dbReference>
<dbReference type="PANTHER" id="PTHR24198:SF165">
    <property type="entry name" value="ANKYRIN REPEAT-CONTAINING PROTEIN-RELATED"/>
    <property type="match status" value="1"/>
</dbReference>
<dbReference type="InterPro" id="IPR001024">
    <property type="entry name" value="PLAT/LH2_dom"/>
</dbReference>
<dbReference type="AlphaFoldDB" id="A0A3M7Q1T5"/>
<feature type="compositionally biased region" description="Low complexity" evidence="6">
    <location>
        <begin position="722"/>
        <end position="731"/>
    </location>
</feature>
<feature type="domain" description="PLAT" evidence="7">
    <location>
        <begin position="293"/>
        <end position="411"/>
    </location>
</feature>
<feature type="compositionally biased region" description="Polar residues" evidence="6">
    <location>
        <begin position="824"/>
        <end position="846"/>
    </location>
</feature>
<feature type="compositionally biased region" description="Low complexity" evidence="6">
    <location>
        <begin position="739"/>
        <end position="752"/>
    </location>
</feature>
<organism evidence="8 9">
    <name type="scientific">Brachionus plicatilis</name>
    <name type="common">Marine rotifer</name>
    <name type="synonym">Brachionus muelleri</name>
    <dbReference type="NCBI Taxonomy" id="10195"/>
    <lineage>
        <taxon>Eukaryota</taxon>
        <taxon>Metazoa</taxon>
        <taxon>Spiralia</taxon>
        <taxon>Gnathifera</taxon>
        <taxon>Rotifera</taxon>
        <taxon>Eurotatoria</taxon>
        <taxon>Monogononta</taxon>
        <taxon>Pseudotrocha</taxon>
        <taxon>Ploima</taxon>
        <taxon>Brachionidae</taxon>
        <taxon>Brachionus</taxon>
    </lineage>
</organism>
<feature type="compositionally biased region" description="Basic and acidic residues" evidence="6">
    <location>
        <begin position="950"/>
        <end position="962"/>
    </location>
</feature>
<protein>
    <submittedName>
        <fullName evidence="8">Lipoxygenase homology domain-containing 1-like</fullName>
    </submittedName>
</protein>
<dbReference type="Gene3D" id="1.25.40.20">
    <property type="entry name" value="Ankyrin repeat-containing domain"/>
    <property type="match status" value="1"/>
</dbReference>
<feature type="compositionally biased region" description="Basic and acidic residues" evidence="6">
    <location>
        <begin position="984"/>
        <end position="993"/>
    </location>
</feature>
<evidence type="ECO:0000256" key="2">
    <source>
        <dbReference type="ARBA" id="ARBA00023043"/>
    </source>
</evidence>
<dbReference type="InterPro" id="IPR036392">
    <property type="entry name" value="PLAT/LH2_dom_sf"/>
</dbReference>
<evidence type="ECO:0000256" key="3">
    <source>
        <dbReference type="PROSITE-ProRule" id="PRU00023"/>
    </source>
</evidence>
<feature type="compositionally biased region" description="Basic and acidic residues" evidence="6">
    <location>
        <begin position="1030"/>
        <end position="1041"/>
    </location>
</feature>
<dbReference type="InterPro" id="IPR036770">
    <property type="entry name" value="Ankyrin_rpt-contain_sf"/>
</dbReference>
<comment type="caution">
    <text evidence="4">Lacks conserved residue(s) required for the propagation of feature annotation.</text>
</comment>
<feature type="compositionally biased region" description="Basic and acidic residues" evidence="6">
    <location>
        <begin position="775"/>
        <end position="789"/>
    </location>
</feature>
<dbReference type="Gene3D" id="2.40.180.10">
    <property type="entry name" value="Catalase core domain"/>
    <property type="match status" value="1"/>
</dbReference>
<evidence type="ECO:0000256" key="1">
    <source>
        <dbReference type="ARBA" id="ARBA00022737"/>
    </source>
</evidence>
<dbReference type="EMBL" id="REGN01007904">
    <property type="protein sequence ID" value="RNA04951.1"/>
    <property type="molecule type" value="Genomic_DNA"/>
</dbReference>